<dbReference type="Proteomes" id="UP001500618">
    <property type="component" value="Unassembled WGS sequence"/>
</dbReference>
<sequence>MSAQPFDAARRALSNLFGSSSDESREQPVALVYRGPASLPGCPEAVHSLLASCPYQFRIRYVGPKDHELTADALSGARLYAQPGGGTLKRAYKHLREHRSHIRDFVRGGGGYLGFCLGGYLAGATPGFDLLPGDTDQYIETDDATIDFDGNTVVDVLWRNEKRTLFFQDGPHFDIKRRSATVLATYQNGTVAASVTPFGAGRVGVVGPHPEATRDWFTDAGLRVPRPLGLDLGQDLVSTVMSQ</sequence>
<name>A0ABN2FZJ9_9ACTN</name>
<evidence type="ECO:0000259" key="1">
    <source>
        <dbReference type="Pfam" id="PF09825"/>
    </source>
</evidence>
<dbReference type="SUPFAM" id="SSF52317">
    <property type="entry name" value="Class I glutamine amidotransferase-like"/>
    <property type="match status" value="1"/>
</dbReference>
<dbReference type="InterPro" id="IPR015834">
    <property type="entry name" value="UCP016642"/>
</dbReference>
<evidence type="ECO:0000313" key="3">
    <source>
        <dbReference type="Proteomes" id="UP001500618"/>
    </source>
</evidence>
<protein>
    <submittedName>
        <fullName evidence="2">BPL-N domain-containing protein</fullName>
    </submittedName>
</protein>
<dbReference type="Gene3D" id="3.40.50.880">
    <property type="match status" value="1"/>
</dbReference>
<dbReference type="InterPro" id="IPR029062">
    <property type="entry name" value="Class_I_gatase-like"/>
</dbReference>
<organism evidence="2 3">
    <name type="scientific">Fodinicola feengrottensis</name>
    <dbReference type="NCBI Taxonomy" id="435914"/>
    <lineage>
        <taxon>Bacteria</taxon>
        <taxon>Bacillati</taxon>
        <taxon>Actinomycetota</taxon>
        <taxon>Actinomycetes</taxon>
        <taxon>Mycobacteriales</taxon>
        <taxon>Fodinicola</taxon>
    </lineage>
</organism>
<feature type="domain" description="Biotin-protein ligase N-terminal" evidence="1">
    <location>
        <begin position="31"/>
        <end position="129"/>
    </location>
</feature>
<proteinExistence type="predicted"/>
<evidence type="ECO:0000313" key="2">
    <source>
        <dbReference type="EMBL" id="GAA1662282.1"/>
    </source>
</evidence>
<dbReference type="PIRSF" id="PIRSF016642">
    <property type="entry name" value="UCP016642"/>
    <property type="match status" value="1"/>
</dbReference>
<accession>A0ABN2FZJ9</accession>
<gene>
    <name evidence="2" type="ORF">GCM10009765_09690</name>
</gene>
<dbReference type="EMBL" id="BAAANY010000003">
    <property type="protein sequence ID" value="GAA1662282.1"/>
    <property type="molecule type" value="Genomic_DNA"/>
</dbReference>
<dbReference type="RefSeq" id="WP_344307509.1">
    <property type="nucleotide sequence ID" value="NZ_BAAANY010000003.1"/>
</dbReference>
<keyword evidence="3" id="KW-1185">Reference proteome</keyword>
<dbReference type="Pfam" id="PF09825">
    <property type="entry name" value="BPL_N"/>
    <property type="match status" value="1"/>
</dbReference>
<dbReference type="InterPro" id="IPR019197">
    <property type="entry name" value="Biotin-prot_ligase_N"/>
</dbReference>
<reference evidence="2 3" key="1">
    <citation type="journal article" date="2019" name="Int. J. Syst. Evol. Microbiol.">
        <title>The Global Catalogue of Microorganisms (GCM) 10K type strain sequencing project: providing services to taxonomists for standard genome sequencing and annotation.</title>
        <authorList>
            <consortium name="The Broad Institute Genomics Platform"/>
            <consortium name="The Broad Institute Genome Sequencing Center for Infectious Disease"/>
            <person name="Wu L."/>
            <person name="Ma J."/>
        </authorList>
    </citation>
    <scope>NUCLEOTIDE SEQUENCE [LARGE SCALE GENOMIC DNA]</scope>
    <source>
        <strain evidence="2 3">JCM 14718</strain>
    </source>
</reference>
<comment type="caution">
    <text evidence="2">The sequence shown here is derived from an EMBL/GenBank/DDBJ whole genome shotgun (WGS) entry which is preliminary data.</text>
</comment>